<name>A0A1M7EF85_9RHOB</name>
<proteinExistence type="predicted"/>
<gene>
    <name evidence="3" type="ORF">SAMN05443432_103333</name>
</gene>
<evidence type="ECO:0000313" key="4">
    <source>
        <dbReference type="Proteomes" id="UP000322545"/>
    </source>
</evidence>
<dbReference type="GO" id="GO:0003677">
    <property type="term" value="F:DNA binding"/>
    <property type="evidence" value="ECO:0007669"/>
    <property type="project" value="InterPro"/>
</dbReference>
<protein>
    <submittedName>
        <fullName evidence="3">Transcriptional regulator, LytTR family</fullName>
    </submittedName>
</protein>
<dbReference type="InterPro" id="IPR007492">
    <property type="entry name" value="LytTR_DNA-bd_dom"/>
</dbReference>
<feature type="domain" description="HTH LytTR-type" evidence="2">
    <location>
        <begin position="171"/>
        <end position="258"/>
    </location>
</feature>
<feature type="transmembrane region" description="Helical" evidence="1">
    <location>
        <begin position="51"/>
        <end position="70"/>
    </location>
</feature>
<evidence type="ECO:0000256" key="1">
    <source>
        <dbReference type="SAM" id="Phobius"/>
    </source>
</evidence>
<sequence length="264" mass="28568">MTDVASHSTLREWWHHLRQPIALALMAGVAIVLTLMGPFGTDSSLRPVPRLAFWMSITTSTYAVGCFVAIRLGAAWPADKPLVMRIALTGVLTGLGVTATVMLINWAALGQRPDSISLPATVFGIAVIVSIMFDLLRTRHDPPAAPAPSITPQTTGPTILDRLPVERRGALLALSAEDHYVRVHTDRGDALCLMRLSDAIRETGDIPGLQVHRSHWVARPAIAATRRNGDKAVIRLTDGTELPVSRRYVPILKEAGLLPRASHG</sequence>
<dbReference type="AlphaFoldDB" id="A0A1M7EF85"/>
<feature type="transmembrane region" description="Helical" evidence="1">
    <location>
        <begin position="116"/>
        <end position="136"/>
    </location>
</feature>
<dbReference type="EMBL" id="FRCB01000003">
    <property type="protein sequence ID" value="SHL90300.1"/>
    <property type="molecule type" value="Genomic_DNA"/>
</dbReference>
<dbReference type="SMART" id="SM00850">
    <property type="entry name" value="LytTR"/>
    <property type="match status" value="1"/>
</dbReference>
<dbReference type="Pfam" id="PF04397">
    <property type="entry name" value="LytTR"/>
    <property type="match status" value="1"/>
</dbReference>
<keyword evidence="1" id="KW-1133">Transmembrane helix</keyword>
<keyword evidence="1" id="KW-0472">Membrane</keyword>
<keyword evidence="1" id="KW-0812">Transmembrane</keyword>
<keyword evidence="4" id="KW-1185">Reference proteome</keyword>
<evidence type="ECO:0000259" key="2">
    <source>
        <dbReference type="PROSITE" id="PS50930"/>
    </source>
</evidence>
<accession>A0A1M7EF85</accession>
<organism evidence="3 4">
    <name type="scientific">Roseovarius litoreus</name>
    <dbReference type="NCBI Taxonomy" id="1155722"/>
    <lineage>
        <taxon>Bacteria</taxon>
        <taxon>Pseudomonadati</taxon>
        <taxon>Pseudomonadota</taxon>
        <taxon>Alphaproteobacteria</taxon>
        <taxon>Rhodobacterales</taxon>
        <taxon>Roseobacteraceae</taxon>
        <taxon>Roseovarius</taxon>
    </lineage>
</organism>
<dbReference type="Proteomes" id="UP000322545">
    <property type="component" value="Unassembled WGS sequence"/>
</dbReference>
<feature type="transmembrane region" description="Helical" evidence="1">
    <location>
        <begin position="82"/>
        <end position="104"/>
    </location>
</feature>
<feature type="transmembrane region" description="Helical" evidence="1">
    <location>
        <begin position="21"/>
        <end position="39"/>
    </location>
</feature>
<dbReference type="Gene3D" id="2.40.50.1020">
    <property type="entry name" value="LytTr DNA-binding domain"/>
    <property type="match status" value="1"/>
</dbReference>
<dbReference type="RefSeq" id="WP_149779111.1">
    <property type="nucleotide sequence ID" value="NZ_FRCB01000003.1"/>
</dbReference>
<reference evidence="3 4" key="1">
    <citation type="submission" date="2016-11" db="EMBL/GenBank/DDBJ databases">
        <authorList>
            <person name="Varghese N."/>
            <person name="Submissions S."/>
        </authorList>
    </citation>
    <scope>NUCLEOTIDE SEQUENCE [LARGE SCALE GENOMIC DNA]</scope>
    <source>
        <strain evidence="3 4">DSM 28249</strain>
    </source>
</reference>
<evidence type="ECO:0000313" key="3">
    <source>
        <dbReference type="EMBL" id="SHL90300.1"/>
    </source>
</evidence>
<dbReference type="PROSITE" id="PS50930">
    <property type="entry name" value="HTH_LYTTR"/>
    <property type="match status" value="1"/>
</dbReference>